<dbReference type="InterPro" id="IPR014717">
    <property type="entry name" value="Transl_elong_EF1B/ribsomal_bS6"/>
</dbReference>
<feature type="transmembrane region" description="Helical" evidence="1">
    <location>
        <begin position="26"/>
        <end position="46"/>
    </location>
</feature>
<evidence type="ECO:0000313" key="2">
    <source>
        <dbReference type="EMBL" id="PQJ53392.1"/>
    </source>
</evidence>
<evidence type="ECO:0000313" key="3">
    <source>
        <dbReference type="Proteomes" id="UP000239007"/>
    </source>
</evidence>
<keyword evidence="1" id="KW-0812">Transmembrane</keyword>
<dbReference type="Proteomes" id="UP000239007">
    <property type="component" value="Unassembled WGS sequence"/>
</dbReference>
<dbReference type="GO" id="GO:0043107">
    <property type="term" value="P:type IV pilus-dependent motility"/>
    <property type="evidence" value="ECO:0007669"/>
    <property type="project" value="InterPro"/>
</dbReference>
<evidence type="ECO:0008006" key="4">
    <source>
        <dbReference type="Google" id="ProtNLM"/>
    </source>
</evidence>
<reference evidence="2 3" key="1">
    <citation type="submission" date="2016-12" db="EMBL/GenBank/DDBJ databases">
        <title>Diversity of luminous bacteria.</title>
        <authorList>
            <person name="Yoshizawa S."/>
            <person name="Kogure K."/>
        </authorList>
    </citation>
    <scope>NUCLEOTIDE SEQUENCE [LARGE SCALE GENOMIC DNA]</scope>
    <source>
        <strain evidence="2 3">SA4-48</strain>
    </source>
</reference>
<organism evidence="2 3">
    <name type="scientific">Psychrosphaera saromensis</name>
    <dbReference type="NCBI Taxonomy" id="716813"/>
    <lineage>
        <taxon>Bacteria</taxon>
        <taxon>Pseudomonadati</taxon>
        <taxon>Pseudomonadota</taxon>
        <taxon>Gammaproteobacteria</taxon>
        <taxon>Alteromonadales</taxon>
        <taxon>Pseudoalteromonadaceae</taxon>
        <taxon>Psychrosphaera</taxon>
    </lineage>
</organism>
<evidence type="ECO:0000256" key="1">
    <source>
        <dbReference type="SAM" id="Phobius"/>
    </source>
</evidence>
<dbReference type="InterPro" id="IPR007445">
    <property type="entry name" value="PilO"/>
</dbReference>
<proteinExistence type="predicted"/>
<sequence length="204" mass="23566">MFGNRVHLTIPLHLPYIVFSHAKYRALSSLIVFLVLIVAGTLLLVYPNLQNSSDLKEQITKTKQDIKARKKLLIQQTKLLELQQHLKRVLMPFVINEPDYLVTTNLITQIENWSKQHNIRLNKVVWGQLKQDDEQKTQAVSLYFTGTYQQLINLFEYIGQYYGLVAISEFNMHSDSNSNSGNNTAAEISLDLNLDIVMLNMDWD</sequence>
<dbReference type="AlphaFoldDB" id="A0A2S7UV51"/>
<dbReference type="Pfam" id="PF04350">
    <property type="entry name" value="PilO"/>
    <property type="match status" value="1"/>
</dbReference>
<name>A0A2S7UV51_9GAMM</name>
<protein>
    <recommendedName>
        <fullName evidence="4">Type 4a pilus biogenesis protein PilO</fullName>
    </recommendedName>
</protein>
<gene>
    <name evidence="2" type="ORF">BTO11_06705</name>
</gene>
<keyword evidence="1" id="KW-1133">Transmembrane helix</keyword>
<dbReference type="Gene3D" id="3.30.70.60">
    <property type="match status" value="1"/>
</dbReference>
<dbReference type="RefSeq" id="WP_105051873.1">
    <property type="nucleotide sequence ID" value="NZ_BMYG01000003.1"/>
</dbReference>
<accession>A0A2S7UV51</accession>
<dbReference type="EMBL" id="MSCH01000003">
    <property type="protein sequence ID" value="PQJ53392.1"/>
    <property type="molecule type" value="Genomic_DNA"/>
</dbReference>
<keyword evidence="1" id="KW-0472">Membrane</keyword>
<keyword evidence="3" id="KW-1185">Reference proteome</keyword>
<comment type="caution">
    <text evidence="2">The sequence shown here is derived from an EMBL/GenBank/DDBJ whole genome shotgun (WGS) entry which is preliminary data.</text>
</comment>
<dbReference type="GO" id="GO:0043683">
    <property type="term" value="P:type IV pilus assembly"/>
    <property type="evidence" value="ECO:0007669"/>
    <property type="project" value="InterPro"/>
</dbReference>